<evidence type="ECO:0000313" key="2">
    <source>
        <dbReference type="Proteomes" id="UP000675881"/>
    </source>
</evidence>
<reference evidence="1" key="1">
    <citation type="submission" date="2021-02" db="EMBL/GenBank/DDBJ databases">
        <authorList>
            <person name="Bekaert M."/>
        </authorList>
    </citation>
    <scope>NUCLEOTIDE SEQUENCE</scope>
    <source>
        <strain evidence="1">IoA-00</strain>
    </source>
</reference>
<name>A0A7R8H2T1_LEPSM</name>
<dbReference type="PANTHER" id="PTHR46601">
    <property type="entry name" value="ULP_PROTEASE DOMAIN-CONTAINING PROTEIN"/>
    <property type="match status" value="1"/>
</dbReference>
<dbReference type="AlphaFoldDB" id="A0A7R8H2T1"/>
<dbReference type="PANTHER" id="PTHR46601:SF2">
    <property type="entry name" value="UBIQUITIN-LIKE PROTEASE FAMILY PROFILE DOMAIN-CONTAINING PROTEIN"/>
    <property type="match status" value="1"/>
</dbReference>
<dbReference type="Proteomes" id="UP000675881">
    <property type="component" value="Chromosome 13"/>
</dbReference>
<organism evidence="1 2">
    <name type="scientific">Lepeophtheirus salmonis</name>
    <name type="common">Salmon louse</name>
    <name type="synonym">Caligus salmonis</name>
    <dbReference type="NCBI Taxonomy" id="72036"/>
    <lineage>
        <taxon>Eukaryota</taxon>
        <taxon>Metazoa</taxon>
        <taxon>Ecdysozoa</taxon>
        <taxon>Arthropoda</taxon>
        <taxon>Crustacea</taxon>
        <taxon>Multicrustacea</taxon>
        <taxon>Hexanauplia</taxon>
        <taxon>Copepoda</taxon>
        <taxon>Siphonostomatoida</taxon>
        <taxon>Caligidae</taxon>
        <taxon>Lepeophtheirus</taxon>
    </lineage>
</organism>
<gene>
    <name evidence="1" type="ORF">LSAA_4354</name>
</gene>
<proteinExistence type="predicted"/>
<accession>A0A7R8H2T1</accession>
<evidence type="ECO:0000313" key="1">
    <source>
        <dbReference type="EMBL" id="CAF2831716.1"/>
    </source>
</evidence>
<keyword evidence="2" id="KW-1185">Reference proteome</keyword>
<dbReference type="EMBL" id="HG994592">
    <property type="protein sequence ID" value="CAF2831716.1"/>
    <property type="molecule type" value="Genomic_DNA"/>
</dbReference>
<sequence>MLYQKVHQRIKQSSKIWITVNLLIRKPSQKNTGIHDSNKDKVKEYRSRNDVKEDNDNLVIGKSKIAQLGPPHVCLSSDTQKIICVFVSSTTKAFTRRTILLECVQRHVPRIVLKSSTEFVSSVVYSTDDPQCTLNTCEECQNAQIFQSSIEDHISVEEKKPETTWYAWDSTAQFLKHCFTKQKQSSLFEGKKKTVQSGRDSVVLQVDFAEEFTSAYQDEIQSDHWNQKKLSILTSIAWSDADP</sequence>
<protein>
    <submittedName>
        <fullName evidence="1">(salmon louse) hypothetical protein</fullName>
    </submittedName>
</protein>